<accession>A0A6J5LLY2</accession>
<organism evidence="1">
    <name type="scientific">uncultured Caudovirales phage</name>
    <dbReference type="NCBI Taxonomy" id="2100421"/>
    <lineage>
        <taxon>Viruses</taxon>
        <taxon>Duplodnaviria</taxon>
        <taxon>Heunggongvirae</taxon>
        <taxon>Uroviricota</taxon>
        <taxon>Caudoviricetes</taxon>
        <taxon>Peduoviridae</taxon>
        <taxon>Maltschvirus</taxon>
        <taxon>Maltschvirus maltsch</taxon>
    </lineage>
</organism>
<sequence>MANEKWSSFTDVGAPVDGDTLVGLHDGENVQFDASLIGGVTPAQIQSAAFISGTDSGIADAYVVTLDPSASFTEGNGTVVSFTPNYANATTSPTLAVNGNPGLPIYLPNNTPVSPNDIQPSNVATYCIYSNGIWMLMNPIVSYVSAAQIMAGNYFFYNNTGSADAYVLTSNVTSSAAPSAGSIIIFNGQPNLTTTPTATINGSGSYTITLSDGSPVQAGDINDNIGWAVCYLFTQVPSLVLLNPLISGVSDPYVNSVVLGEQFFAGATVNFTAPSELFLDLSSVITVNGNAGSNVSATNINFENFSSITGAFGGACDSLTSLNCPVLSTIGGALNVSASSASSYLFPELTTVGGNLVAAIASCTTVNLSALQTVGGDLIFPNGLLTDLNLAALTSVANDISIDITTLLTCELTSLSTVGGGIGNPSTGVFSFPATLFSLPAITTIGSVVNFTGMTSLTTFSFGSGLLSIGGNVTMSGLALNLASVDGVLASLAALDGTGGTTSYDNMTIDLSGGTNAAPDSAGLASIAILTGRGNTVNHN</sequence>
<proteinExistence type="predicted"/>
<evidence type="ECO:0000313" key="1">
    <source>
        <dbReference type="EMBL" id="CAB4134067.1"/>
    </source>
</evidence>
<gene>
    <name evidence="1" type="ORF">UFOVP269_5</name>
</gene>
<protein>
    <submittedName>
        <fullName evidence="1">Uncharacterized protein</fullName>
    </submittedName>
</protein>
<reference evidence="1" key="1">
    <citation type="submission" date="2020-04" db="EMBL/GenBank/DDBJ databases">
        <authorList>
            <person name="Chiriac C."/>
            <person name="Salcher M."/>
            <person name="Ghai R."/>
            <person name="Kavagutti S V."/>
        </authorList>
    </citation>
    <scope>NUCLEOTIDE SEQUENCE</scope>
</reference>
<name>A0A6J5LLY2_9CAUD</name>
<dbReference type="EMBL" id="LR796283">
    <property type="protein sequence ID" value="CAB4134067.1"/>
    <property type="molecule type" value="Genomic_DNA"/>
</dbReference>